<reference evidence="1 2" key="1">
    <citation type="submission" date="2017-05" db="EMBL/GenBank/DDBJ databases">
        <title>Complete genome sequence of Corynebacterium striatum KC-Na-1 isolated from Neophocaena asiaeorientalis in Korea.</title>
        <authorList>
            <person name="Kim J.H."/>
            <person name="Lee K."/>
        </authorList>
    </citation>
    <scope>NUCLEOTIDE SEQUENCE [LARGE SCALE GENOMIC DNA]</scope>
    <source>
        <strain evidence="1 2">KC-Na-01</strain>
    </source>
</reference>
<dbReference type="InterPro" id="IPR011335">
    <property type="entry name" value="Restrct_endonuc-II-like"/>
</dbReference>
<dbReference type="KEGG" id="cstr:CBE89_12390"/>
<dbReference type="RefSeq" id="WP_086892176.1">
    <property type="nucleotide sequence ID" value="NZ_CP021252.1"/>
</dbReference>
<dbReference type="Proteomes" id="UP000250197">
    <property type="component" value="Chromosome"/>
</dbReference>
<sequence length="281" mass="32748">MLQPIRGKHSRTIDRLVAKGKAVRITPGLALPRQPTPRELARILNERYPDTVLDGHSAMAAYAERKLEFPLRLMAARHARTCEYFITRRAKPKGPYMVNGLNACNPLQALEMVEEDKAIEFLERFCNGKDGHQRLAFYKEDFQRFPARTRRIMQRSVIGSDSKYERRLIQALADACLTVTNNQRIGPYYWDIVLAKEKVAIEIDGYEYHKGERIQRFELDRQKLNDAVQRGWKPLHFTAGMIEHHLQVAIDQVIAVARGGGQLLPPAWKWHHYFRYENVWR</sequence>
<dbReference type="EMBL" id="CP021252">
    <property type="protein sequence ID" value="ART22195.1"/>
    <property type="molecule type" value="Genomic_DNA"/>
</dbReference>
<organism evidence="1 2">
    <name type="scientific">Corynebacterium striatum</name>
    <dbReference type="NCBI Taxonomy" id="43770"/>
    <lineage>
        <taxon>Bacteria</taxon>
        <taxon>Bacillati</taxon>
        <taxon>Actinomycetota</taxon>
        <taxon>Actinomycetes</taxon>
        <taxon>Mycobacteriales</taxon>
        <taxon>Corynebacteriaceae</taxon>
        <taxon>Corynebacterium</taxon>
    </lineage>
</organism>
<name>A0A2Z2J3R3_CORST</name>
<evidence type="ECO:0008006" key="3">
    <source>
        <dbReference type="Google" id="ProtNLM"/>
    </source>
</evidence>
<dbReference type="SUPFAM" id="SSF52980">
    <property type="entry name" value="Restriction endonuclease-like"/>
    <property type="match status" value="1"/>
</dbReference>
<protein>
    <recommendedName>
        <fullName evidence="3">DUF559 domain-containing protein</fullName>
    </recommendedName>
</protein>
<evidence type="ECO:0000313" key="1">
    <source>
        <dbReference type="EMBL" id="ART22195.1"/>
    </source>
</evidence>
<proteinExistence type="predicted"/>
<dbReference type="Gene3D" id="3.40.960.10">
    <property type="entry name" value="VSR Endonuclease"/>
    <property type="match status" value="1"/>
</dbReference>
<dbReference type="AlphaFoldDB" id="A0A2Z2J3R3"/>
<accession>A0A2Z2J3R3</accession>
<evidence type="ECO:0000313" key="2">
    <source>
        <dbReference type="Proteomes" id="UP000250197"/>
    </source>
</evidence>
<gene>
    <name evidence="1" type="ORF">CBE89_12390</name>
</gene>